<proteinExistence type="inferred from homology"/>
<gene>
    <name evidence="7" type="ORF">K503DRAFT_679953</name>
</gene>
<evidence type="ECO:0000256" key="4">
    <source>
        <dbReference type="ARBA" id="ARBA00023002"/>
    </source>
</evidence>
<organism evidence="7 8">
    <name type="scientific">Rhizopogon vinicolor AM-OR11-026</name>
    <dbReference type="NCBI Taxonomy" id="1314800"/>
    <lineage>
        <taxon>Eukaryota</taxon>
        <taxon>Fungi</taxon>
        <taxon>Dikarya</taxon>
        <taxon>Basidiomycota</taxon>
        <taxon>Agaricomycotina</taxon>
        <taxon>Agaricomycetes</taxon>
        <taxon>Agaricomycetidae</taxon>
        <taxon>Boletales</taxon>
        <taxon>Suillineae</taxon>
        <taxon>Rhizopogonaceae</taxon>
        <taxon>Rhizopogon</taxon>
    </lineage>
</organism>
<dbReference type="Pfam" id="PF01494">
    <property type="entry name" value="FAD_binding_3"/>
    <property type="match status" value="1"/>
</dbReference>
<dbReference type="OrthoDB" id="1878542at2759"/>
<dbReference type="STRING" id="1314800.A0A1B7NGI3"/>
<dbReference type="EMBL" id="KV448130">
    <property type="protein sequence ID" value="OAX43920.1"/>
    <property type="molecule type" value="Genomic_DNA"/>
</dbReference>
<dbReference type="Proteomes" id="UP000092154">
    <property type="component" value="Unassembled WGS sequence"/>
</dbReference>
<dbReference type="InterPro" id="IPR036188">
    <property type="entry name" value="FAD/NAD-bd_sf"/>
</dbReference>
<evidence type="ECO:0000313" key="7">
    <source>
        <dbReference type="EMBL" id="OAX43920.1"/>
    </source>
</evidence>
<keyword evidence="8" id="KW-1185">Reference proteome</keyword>
<evidence type="ECO:0000256" key="5">
    <source>
        <dbReference type="ARBA" id="ARBA00023033"/>
    </source>
</evidence>
<evidence type="ECO:0000256" key="3">
    <source>
        <dbReference type="ARBA" id="ARBA00022827"/>
    </source>
</evidence>
<keyword evidence="5" id="KW-0503">Monooxygenase</keyword>
<evidence type="ECO:0000256" key="1">
    <source>
        <dbReference type="ARBA" id="ARBA00007992"/>
    </source>
</evidence>
<feature type="domain" description="FAD-binding" evidence="6">
    <location>
        <begin position="13"/>
        <end position="337"/>
    </location>
</feature>
<sequence>MSVSRRKAPLSIDFIIVGAGIAGLAAALRLCQAGHRVHILDKAPGPNRRSGGAHLPPNATKILEDWGFKDELMKHGLSTRASKFISIDTGEVIGCIEWKEDVLQETGADYLVIHYRDLYDMLHRAAVSAGARITYNTPVAKVHANPPRVELQDGTVLKADMVIGADGPRSTVREAVVGWQDEEVPQGHSAYVATIPLDVLKNDPELGDLTRYREDKRDYPIWTGDSRHVIAFTVAGGTEFAIHAFLPDCEVDGIGEQDDWDVIIPREKLPFHFEPKLQRLLDIPADYQRVRLFHRESAEEWSDESGRLLLMGEAAHPLYPCVIQSCSMQLEDAEVLGSLFSRLRDWDQVPHLAEAFQELREARTRAIYVKETRAFGTLWVPPGPQRDARDTAFHRMMVEGHKGWDESNMRWQWDEIWEVFGYNARDAAEDWWVMWGMLRERSIARDDHSFYTEPFCMKETVIQRQLRC</sequence>
<dbReference type="InterPro" id="IPR002938">
    <property type="entry name" value="FAD-bd"/>
</dbReference>
<dbReference type="InterPro" id="IPR050493">
    <property type="entry name" value="FAD-dep_Monooxygenase_BioMet"/>
</dbReference>
<accession>A0A1B7NGI3</accession>
<dbReference type="AlphaFoldDB" id="A0A1B7NGI3"/>
<keyword evidence="3" id="KW-0274">FAD</keyword>
<reference evidence="7 8" key="1">
    <citation type="submission" date="2016-06" db="EMBL/GenBank/DDBJ databases">
        <title>Comparative genomics of the ectomycorrhizal sister species Rhizopogon vinicolor and Rhizopogon vesiculosus (Basidiomycota: Boletales) reveals a divergence of the mating type B locus.</title>
        <authorList>
            <consortium name="DOE Joint Genome Institute"/>
            <person name="Mujic A.B."/>
            <person name="Kuo A."/>
            <person name="Tritt A."/>
            <person name="Lipzen A."/>
            <person name="Chen C."/>
            <person name="Johnson J."/>
            <person name="Sharma A."/>
            <person name="Barry K."/>
            <person name="Grigoriev I.V."/>
            <person name="Spatafora J.W."/>
        </authorList>
    </citation>
    <scope>NUCLEOTIDE SEQUENCE [LARGE SCALE GENOMIC DNA]</scope>
    <source>
        <strain evidence="7 8">AM-OR11-026</strain>
    </source>
</reference>
<dbReference type="PANTHER" id="PTHR13789">
    <property type="entry name" value="MONOOXYGENASE"/>
    <property type="match status" value="1"/>
</dbReference>
<evidence type="ECO:0000313" key="8">
    <source>
        <dbReference type="Proteomes" id="UP000092154"/>
    </source>
</evidence>
<dbReference type="InParanoid" id="A0A1B7NGI3"/>
<keyword evidence="2" id="KW-0285">Flavoprotein</keyword>
<evidence type="ECO:0000259" key="6">
    <source>
        <dbReference type="Pfam" id="PF01494"/>
    </source>
</evidence>
<dbReference type="Gene3D" id="3.50.50.60">
    <property type="entry name" value="FAD/NAD(P)-binding domain"/>
    <property type="match status" value="1"/>
</dbReference>
<dbReference type="PRINTS" id="PR00420">
    <property type="entry name" value="RNGMNOXGNASE"/>
</dbReference>
<comment type="similarity">
    <text evidence="1">Belongs to the paxM FAD-dependent monooxygenase family.</text>
</comment>
<dbReference type="GO" id="GO:0071949">
    <property type="term" value="F:FAD binding"/>
    <property type="evidence" value="ECO:0007669"/>
    <property type="project" value="InterPro"/>
</dbReference>
<dbReference type="PANTHER" id="PTHR13789:SF309">
    <property type="entry name" value="PUTATIVE (AFU_ORTHOLOGUE AFUA_6G14510)-RELATED"/>
    <property type="match status" value="1"/>
</dbReference>
<keyword evidence="4" id="KW-0560">Oxidoreductase</keyword>
<dbReference type="GO" id="GO:0004497">
    <property type="term" value="F:monooxygenase activity"/>
    <property type="evidence" value="ECO:0007669"/>
    <property type="project" value="UniProtKB-KW"/>
</dbReference>
<protein>
    <submittedName>
        <fullName evidence="7">FAD/NAD(P)-binding domain-containing protein</fullName>
    </submittedName>
</protein>
<evidence type="ECO:0000256" key="2">
    <source>
        <dbReference type="ARBA" id="ARBA00022630"/>
    </source>
</evidence>
<name>A0A1B7NGI3_9AGAM</name>
<dbReference type="SUPFAM" id="SSF51905">
    <property type="entry name" value="FAD/NAD(P)-binding domain"/>
    <property type="match status" value="1"/>
</dbReference>